<organism evidence="1 4">
    <name type="scientific">Minwuia thermotolerans</name>
    <dbReference type="NCBI Taxonomy" id="2056226"/>
    <lineage>
        <taxon>Bacteria</taxon>
        <taxon>Pseudomonadati</taxon>
        <taxon>Pseudomonadota</taxon>
        <taxon>Alphaproteobacteria</taxon>
        <taxon>Minwuiales</taxon>
        <taxon>Minwuiaceae</taxon>
        <taxon>Minwuia</taxon>
    </lineage>
</organism>
<dbReference type="Gene3D" id="1.10.10.10">
    <property type="entry name" value="Winged helix-like DNA-binding domain superfamily/Winged helix DNA-binding domain"/>
    <property type="match status" value="1"/>
</dbReference>
<dbReference type="EMBL" id="PHIG01000018">
    <property type="protein sequence ID" value="PJK30718.1"/>
    <property type="molecule type" value="Genomic_DNA"/>
</dbReference>
<dbReference type="SUPFAM" id="SSF46785">
    <property type="entry name" value="Winged helix' DNA-binding domain"/>
    <property type="match status" value="1"/>
</dbReference>
<reference evidence="1 4" key="1">
    <citation type="submission" date="2017-11" db="EMBL/GenBank/DDBJ databases">
        <title>Draft genome sequence of Rhizobiales bacterium SY3-13.</title>
        <authorList>
            <person name="Sun C."/>
        </authorList>
    </citation>
    <scope>NUCLEOTIDE SEQUENCE [LARGE SCALE GENOMIC DNA]</scope>
    <source>
        <strain evidence="1 4">SY3-13</strain>
    </source>
</reference>
<evidence type="ECO:0000313" key="3">
    <source>
        <dbReference type="EMBL" id="PJK30718.1"/>
    </source>
</evidence>
<dbReference type="AlphaFoldDB" id="A0A2M9G0T2"/>
<evidence type="ECO:0000313" key="4">
    <source>
        <dbReference type="Proteomes" id="UP000229498"/>
    </source>
</evidence>
<dbReference type="EMBL" id="PHIG01000033">
    <property type="protein sequence ID" value="PJK29320.1"/>
    <property type="molecule type" value="Genomic_DNA"/>
</dbReference>
<evidence type="ECO:0000313" key="1">
    <source>
        <dbReference type="EMBL" id="PJK29320.1"/>
    </source>
</evidence>
<keyword evidence="4" id="KW-1185">Reference proteome</keyword>
<dbReference type="InterPro" id="IPR036390">
    <property type="entry name" value="WH_DNA-bd_sf"/>
</dbReference>
<proteinExistence type="predicted"/>
<sequence>MSLAASIRAMVRREILRLLAADAGYSQNHAIIRRALEVSTAQSLTESDVKAHLSWMEDRDLVTTEIVGPYVLAKLTDRGLTVARGEEHVDGVERPRPSELG</sequence>
<dbReference type="OrthoDB" id="7855192at2"/>
<dbReference type="InterPro" id="IPR036388">
    <property type="entry name" value="WH-like_DNA-bd_sf"/>
</dbReference>
<gene>
    <name evidence="3" type="ORF">CVT23_04945</name>
    <name evidence="2" type="ORF">CVT23_05995</name>
    <name evidence="1" type="ORF">CVT23_12000</name>
</gene>
<dbReference type="RefSeq" id="WP_109792137.1">
    <property type="nucleotide sequence ID" value="NZ_PHIG01000018.1"/>
</dbReference>
<evidence type="ECO:0008006" key="5">
    <source>
        <dbReference type="Google" id="ProtNLM"/>
    </source>
</evidence>
<comment type="caution">
    <text evidence="1">The sequence shown here is derived from an EMBL/GenBank/DDBJ whole genome shotgun (WGS) entry which is preliminary data.</text>
</comment>
<accession>A0A2M9G0T2</accession>
<name>A0A2M9G0T2_9PROT</name>
<dbReference type="EMBL" id="PHIG01000025">
    <property type="protein sequence ID" value="PJK30495.1"/>
    <property type="molecule type" value="Genomic_DNA"/>
</dbReference>
<evidence type="ECO:0000313" key="2">
    <source>
        <dbReference type="EMBL" id="PJK30495.1"/>
    </source>
</evidence>
<protein>
    <recommendedName>
        <fullName evidence="5">ArsR family transcriptional regulator</fullName>
    </recommendedName>
</protein>
<dbReference type="Proteomes" id="UP000229498">
    <property type="component" value="Unassembled WGS sequence"/>
</dbReference>